<keyword evidence="2" id="KW-1133">Transmembrane helix</keyword>
<accession>A0ABT6H511</accession>
<dbReference type="Pfam" id="PF09335">
    <property type="entry name" value="VTT_dom"/>
    <property type="match status" value="1"/>
</dbReference>
<dbReference type="PANTHER" id="PTHR42709">
    <property type="entry name" value="ALKALINE PHOSPHATASE LIKE PROTEIN"/>
    <property type="match status" value="1"/>
</dbReference>
<feature type="transmembrane region" description="Helical" evidence="2">
    <location>
        <begin position="168"/>
        <end position="187"/>
    </location>
</feature>
<dbReference type="InterPro" id="IPR051311">
    <property type="entry name" value="DedA_domain"/>
</dbReference>
<sequence>MDFVLELVSKYGYPAMFFTLWLGIVGMPIPDEVIVMTGGFVSSLHILHGVPAFILTYLGVVSGLSLGYVLSFRVGAPILDKLAKKKNIGPYLAKSHALIERHGSYALIFSYFLPVVRHVVPYIVGINRMEFWRYALFSYTTGFVWTFAYFITGFYFGKHIETIGAYVYQYGIYTLIGTACIGIFILVRTKRSVSH</sequence>
<keyword evidence="2" id="KW-0812">Transmembrane</keyword>
<evidence type="ECO:0000313" key="5">
    <source>
        <dbReference type="Proteomes" id="UP001218246"/>
    </source>
</evidence>
<comment type="caution">
    <text evidence="4">The sequence shown here is derived from an EMBL/GenBank/DDBJ whole genome shotgun (WGS) entry which is preliminary data.</text>
</comment>
<evidence type="ECO:0000256" key="2">
    <source>
        <dbReference type="SAM" id="Phobius"/>
    </source>
</evidence>
<comment type="similarity">
    <text evidence="1">Belongs to the DedA family.</text>
</comment>
<protein>
    <submittedName>
        <fullName evidence="4">DedA family protein</fullName>
    </submittedName>
</protein>
<evidence type="ECO:0000256" key="1">
    <source>
        <dbReference type="ARBA" id="ARBA00010792"/>
    </source>
</evidence>
<feature type="transmembrane region" description="Helical" evidence="2">
    <location>
        <begin position="136"/>
        <end position="156"/>
    </location>
</feature>
<evidence type="ECO:0000259" key="3">
    <source>
        <dbReference type="Pfam" id="PF09335"/>
    </source>
</evidence>
<keyword evidence="2" id="KW-0472">Membrane</keyword>
<dbReference type="PANTHER" id="PTHR42709:SF9">
    <property type="entry name" value="ALKALINE PHOSPHATASE LIKE PROTEIN"/>
    <property type="match status" value="1"/>
</dbReference>
<organism evidence="4 5">
    <name type="scientific">Ectobacillus antri</name>
    <dbReference type="NCBI Taxonomy" id="2486280"/>
    <lineage>
        <taxon>Bacteria</taxon>
        <taxon>Bacillati</taxon>
        <taxon>Bacillota</taxon>
        <taxon>Bacilli</taxon>
        <taxon>Bacillales</taxon>
        <taxon>Bacillaceae</taxon>
        <taxon>Ectobacillus</taxon>
    </lineage>
</organism>
<feature type="transmembrane region" description="Helical" evidence="2">
    <location>
        <begin position="12"/>
        <end position="29"/>
    </location>
</feature>
<name>A0ABT6H511_9BACI</name>
<feature type="domain" description="VTT" evidence="3">
    <location>
        <begin position="29"/>
        <end position="153"/>
    </location>
</feature>
<dbReference type="Proteomes" id="UP001218246">
    <property type="component" value="Unassembled WGS sequence"/>
</dbReference>
<reference evidence="4 5" key="1">
    <citation type="submission" date="2023-04" db="EMBL/GenBank/DDBJ databases">
        <title>Ectobacillus antri isolated from activated sludge.</title>
        <authorList>
            <person name="Yan P."/>
            <person name="Liu X."/>
        </authorList>
    </citation>
    <scope>NUCLEOTIDE SEQUENCE [LARGE SCALE GENOMIC DNA]</scope>
    <source>
        <strain evidence="4 5">C18H</strain>
    </source>
</reference>
<keyword evidence="5" id="KW-1185">Reference proteome</keyword>
<feature type="transmembrane region" description="Helical" evidence="2">
    <location>
        <begin position="50"/>
        <end position="70"/>
    </location>
</feature>
<gene>
    <name evidence="4" type="ORF">P6P90_06840</name>
</gene>
<proteinExistence type="inferred from homology"/>
<dbReference type="EMBL" id="JARULN010000004">
    <property type="protein sequence ID" value="MDG5753687.1"/>
    <property type="molecule type" value="Genomic_DNA"/>
</dbReference>
<evidence type="ECO:0000313" key="4">
    <source>
        <dbReference type="EMBL" id="MDG5753687.1"/>
    </source>
</evidence>
<dbReference type="InterPro" id="IPR032816">
    <property type="entry name" value="VTT_dom"/>
</dbReference>